<organism evidence="2 3">
    <name type="scientific">Trichomonascus ciferrii</name>
    <dbReference type="NCBI Taxonomy" id="44093"/>
    <lineage>
        <taxon>Eukaryota</taxon>
        <taxon>Fungi</taxon>
        <taxon>Dikarya</taxon>
        <taxon>Ascomycota</taxon>
        <taxon>Saccharomycotina</taxon>
        <taxon>Dipodascomycetes</taxon>
        <taxon>Dipodascales</taxon>
        <taxon>Trichomonascaceae</taxon>
        <taxon>Trichomonascus</taxon>
        <taxon>Trichomonascus ciferrii complex</taxon>
    </lineage>
</organism>
<dbReference type="InterPro" id="IPR015943">
    <property type="entry name" value="WD40/YVTN_repeat-like_dom_sf"/>
</dbReference>
<keyword evidence="3" id="KW-1185">Reference proteome</keyword>
<feature type="region of interest" description="Disordered" evidence="1">
    <location>
        <begin position="1"/>
        <end position="132"/>
    </location>
</feature>
<dbReference type="EMBL" id="SWFS01000131">
    <property type="protein sequence ID" value="KAA8915915.1"/>
    <property type="molecule type" value="Genomic_DNA"/>
</dbReference>
<feature type="compositionally biased region" description="Acidic residues" evidence="1">
    <location>
        <begin position="1"/>
        <end position="17"/>
    </location>
</feature>
<dbReference type="Gene3D" id="2.130.10.10">
    <property type="entry name" value="YVTN repeat-like/Quinoprotein amine dehydrogenase"/>
    <property type="match status" value="1"/>
</dbReference>
<dbReference type="PANTHER" id="PTHR12616">
    <property type="entry name" value="VACUOLAR PROTEIN SORTING VPS41"/>
    <property type="match status" value="1"/>
</dbReference>
<reference evidence="2" key="1">
    <citation type="journal article" date="2019" name="G3 (Bethesda)">
        <title>Genome Assemblies of Two Rare Opportunistic Yeast Pathogens: Diutina rugosa (syn. Candida rugosa) and Trichomonascus ciferrii (syn. Candida ciferrii).</title>
        <authorList>
            <person name="Mixao V."/>
            <person name="Saus E."/>
            <person name="Hansen A.P."/>
            <person name="Lass-Florl C."/>
            <person name="Gabaldon T."/>
        </authorList>
    </citation>
    <scope>NUCLEOTIDE SEQUENCE</scope>
    <source>
        <strain evidence="2">CBS 4856</strain>
    </source>
</reference>
<dbReference type="GO" id="GO:0006623">
    <property type="term" value="P:protein targeting to vacuole"/>
    <property type="evidence" value="ECO:0007669"/>
    <property type="project" value="InterPro"/>
</dbReference>
<dbReference type="InterPro" id="IPR045111">
    <property type="entry name" value="Vps41/Vps8"/>
</dbReference>
<dbReference type="AlphaFoldDB" id="A0A642VC52"/>
<feature type="compositionally biased region" description="Acidic residues" evidence="1">
    <location>
        <begin position="52"/>
        <end position="63"/>
    </location>
</feature>
<evidence type="ECO:0000313" key="2">
    <source>
        <dbReference type="EMBL" id="KAA8915915.1"/>
    </source>
</evidence>
<proteinExistence type="predicted"/>
<feature type="region of interest" description="Disordered" evidence="1">
    <location>
        <begin position="148"/>
        <end position="177"/>
    </location>
</feature>
<name>A0A642VC52_9ASCO</name>
<protein>
    <submittedName>
        <fullName evidence="2">Uncharacterized protein</fullName>
    </submittedName>
</protein>
<evidence type="ECO:0000256" key="1">
    <source>
        <dbReference type="SAM" id="MobiDB-lite"/>
    </source>
</evidence>
<sequence>MSEGDEEFGDYVAQEEVEGQRNEQNGESGRVETSLPQFYKSPPSDDGRQTNEEEDSQASDEVEGSVTQDTDQLSSSSEVQRPPLSDDGVAPDSLPSRQHSRNPSLQSNNLAFSPSSAINATPGTPDSTRSSSLLVHSLDKRFKTRLNELSDSRAHSRSSSTSTLAKHLRSTSQHSSIDDLLSTGLEDSETSTPWEAIRWTKLRKLSNQLYSENAMRSYGSPTVVLPSSTIAVGTSKGVVLCFDYHQSLKTVLTLKSGRTLTPGGGNVVSSDQLGHVTSLAVSADQTYIGAGYSTGYIITWELAKPSTPNLQIPPIGSDFLGKPKYDGHLEGSPVLHLNFCGKRHSMLVSGDVRGMAFSHNAVRSIMGRTVKTRRVLGRYPQNSPSSKRKPTSVLALACQPLGTEMQPSDEICLVAIMTPYMLALISTVPSPQTQYKIDNKEKETNLEMGLSACLAWFPVLKTTNGGGGSTPKLAYCWSNVVNVVEVESTKDSVTETVSVNPKFTKKFVCDESVVSIQWASRHVSFVLGGENACLLTDLF</sequence>
<dbReference type="GO" id="GO:0034058">
    <property type="term" value="P:endosomal vesicle fusion"/>
    <property type="evidence" value="ECO:0007669"/>
    <property type="project" value="TreeGrafter"/>
</dbReference>
<dbReference type="GO" id="GO:0005770">
    <property type="term" value="C:late endosome"/>
    <property type="evidence" value="ECO:0007669"/>
    <property type="project" value="TreeGrafter"/>
</dbReference>
<dbReference type="PANTHER" id="PTHR12616:SF8">
    <property type="entry name" value="VACUOLAR PROTEIN SORTING-ASSOCIATED PROTEIN 8 HOMOLOG"/>
    <property type="match status" value="1"/>
</dbReference>
<dbReference type="Proteomes" id="UP000761534">
    <property type="component" value="Unassembled WGS sequence"/>
</dbReference>
<evidence type="ECO:0000313" key="3">
    <source>
        <dbReference type="Proteomes" id="UP000761534"/>
    </source>
</evidence>
<dbReference type="SUPFAM" id="SSF50978">
    <property type="entry name" value="WD40 repeat-like"/>
    <property type="match status" value="1"/>
</dbReference>
<accession>A0A642VC52</accession>
<dbReference type="Pfam" id="PF23410">
    <property type="entry name" value="Beta-prop_VPS8"/>
    <property type="match status" value="1"/>
</dbReference>
<feature type="compositionally biased region" description="Polar residues" evidence="1">
    <location>
        <begin position="65"/>
        <end position="79"/>
    </location>
</feature>
<comment type="caution">
    <text evidence="2">The sequence shown here is derived from an EMBL/GenBank/DDBJ whole genome shotgun (WGS) entry which is preliminary data.</text>
</comment>
<dbReference type="VEuPathDB" id="FungiDB:TRICI_001929"/>
<dbReference type="GO" id="GO:0030897">
    <property type="term" value="C:HOPS complex"/>
    <property type="evidence" value="ECO:0007669"/>
    <property type="project" value="TreeGrafter"/>
</dbReference>
<dbReference type="OrthoDB" id="289913at2759"/>
<gene>
    <name evidence="2" type="ORF">TRICI_001929</name>
</gene>
<dbReference type="InterPro" id="IPR036322">
    <property type="entry name" value="WD40_repeat_dom_sf"/>
</dbReference>
<feature type="compositionally biased region" description="Polar residues" evidence="1">
    <location>
        <begin position="95"/>
        <end position="132"/>
    </location>
</feature>